<accession>A0A1D2QTZ5</accession>
<evidence type="ECO:0000313" key="10">
    <source>
        <dbReference type="Proteomes" id="UP000242502"/>
    </source>
</evidence>
<dbReference type="SMART" id="SM00382">
    <property type="entry name" value="AAA"/>
    <property type="match status" value="1"/>
</dbReference>
<keyword evidence="4" id="KW-1003">Cell membrane</keyword>
<dbReference type="PANTHER" id="PTHR42788:SF7">
    <property type="entry name" value="NITRATE ABC TRANSPORTER ATP-BINDING PROTEIN"/>
    <property type="match status" value="1"/>
</dbReference>
<keyword evidence="6 9" id="KW-0067">ATP-binding</keyword>
<evidence type="ECO:0000313" key="9">
    <source>
        <dbReference type="EMBL" id="ODS25013.1"/>
    </source>
</evidence>
<evidence type="ECO:0000256" key="6">
    <source>
        <dbReference type="ARBA" id="ARBA00022840"/>
    </source>
</evidence>
<dbReference type="InterPro" id="IPR003439">
    <property type="entry name" value="ABC_transporter-like_ATP-bd"/>
</dbReference>
<dbReference type="STRING" id="62101.AB835_00460"/>
<proteinExistence type="inferred from homology"/>
<comment type="similarity">
    <text evidence="2">Belongs to the ABC transporter superfamily.</text>
</comment>
<dbReference type="GO" id="GO:0005524">
    <property type="term" value="F:ATP binding"/>
    <property type="evidence" value="ECO:0007669"/>
    <property type="project" value="UniProtKB-KW"/>
</dbReference>
<keyword evidence="7" id="KW-0472">Membrane</keyword>
<dbReference type="Proteomes" id="UP000242502">
    <property type="component" value="Unassembled WGS sequence"/>
</dbReference>
<dbReference type="Pfam" id="PF00005">
    <property type="entry name" value="ABC_tran"/>
    <property type="match status" value="1"/>
</dbReference>
<dbReference type="EMBL" id="MDLC01000002">
    <property type="protein sequence ID" value="ODS25013.1"/>
    <property type="molecule type" value="Genomic_DNA"/>
</dbReference>
<dbReference type="GO" id="GO:0005886">
    <property type="term" value="C:plasma membrane"/>
    <property type="evidence" value="ECO:0007669"/>
    <property type="project" value="UniProtKB-SubCell"/>
</dbReference>
<dbReference type="Gene3D" id="3.40.50.300">
    <property type="entry name" value="P-loop containing nucleotide triphosphate hydrolases"/>
    <property type="match status" value="1"/>
</dbReference>
<evidence type="ECO:0000256" key="1">
    <source>
        <dbReference type="ARBA" id="ARBA00004202"/>
    </source>
</evidence>
<gene>
    <name evidence="9" type="ORF">AB835_00460</name>
</gene>
<sequence>MIRCKNLHVTFNTGLPTEKCALKGIDLEIAESQFVTVIGSNGAGKSTLLNSIAGDVNITQGQLFFAHKEVTHWSAAIRTKDVARVFQDPLMGTCSDLTVEENMSLAYGRGKRGNLSPALNASLRKVFQEQLSRLNLGLEDRLQSEMGLLSGGQRQSVSLLMSALQPSKILLLDEHTAALDPKTAVLIMDITAQIIEEKKLTVMMVTHSMRQALDFGSRTLMLHEGEIIFDIQNEERSQYDVSDLLKLFAKAKNDGETLADDKLLLDS</sequence>
<dbReference type="AlphaFoldDB" id="A0A1D2QTZ5"/>
<name>A0A1D2QTZ5_9GAMM</name>
<keyword evidence="3" id="KW-0813">Transport</keyword>
<evidence type="ECO:0000256" key="7">
    <source>
        <dbReference type="ARBA" id="ARBA00023136"/>
    </source>
</evidence>
<protein>
    <submittedName>
        <fullName evidence="9">ABC transporter ATP-binding protein</fullName>
    </submittedName>
</protein>
<keyword evidence="5" id="KW-0547">Nucleotide-binding</keyword>
<evidence type="ECO:0000256" key="5">
    <source>
        <dbReference type="ARBA" id="ARBA00022741"/>
    </source>
</evidence>
<evidence type="ECO:0000256" key="3">
    <source>
        <dbReference type="ARBA" id="ARBA00022448"/>
    </source>
</evidence>
<comment type="subcellular location">
    <subcellularLocation>
        <location evidence="1">Cell membrane</location>
        <topology evidence="1">Peripheral membrane protein</topology>
    </subcellularLocation>
</comment>
<dbReference type="InterPro" id="IPR050166">
    <property type="entry name" value="ABC_transporter_ATP-bind"/>
</dbReference>
<evidence type="ECO:0000259" key="8">
    <source>
        <dbReference type="PROSITE" id="PS50893"/>
    </source>
</evidence>
<comment type="caution">
    <text evidence="9">The sequence shown here is derived from an EMBL/GenBank/DDBJ whole genome shotgun (WGS) entry which is preliminary data.</text>
</comment>
<dbReference type="SUPFAM" id="SSF52540">
    <property type="entry name" value="P-loop containing nucleoside triphosphate hydrolases"/>
    <property type="match status" value="1"/>
</dbReference>
<dbReference type="PANTHER" id="PTHR42788">
    <property type="entry name" value="TAURINE IMPORT ATP-BINDING PROTEIN-RELATED"/>
    <property type="match status" value="1"/>
</dbReference>
<feature type="domain" description="ABC transporter" evidence="8">
    <location>
        <begin position="2"/>
        <end position="249"/>
    </location>
</feature>
<dbReference type="PROSITE" id="PS50893">
    <property type="entry name" value="ABC_TRANSPORTER_2"/>
    <property type="match status" value="1"/>
</dbReference>
<reference evidence="9 10" key="1">
    <citation type="journal article" date="2016" name="Appl. Environ. Microbiol.">
        <title>Lack of Overt Genome Reduction in the Bryostatin-Producing Bryozoan Symbiont "Candidatus Endobugula sertula".</title>
        <authorList>
            <person name="Miller I.J."/>
            <person name="Vanee N."/>
            <person name="Fong S.S."/>
            <person name="Lim-Fong G.E."/>
            <person name="Kwan J.C."/>
        </authorList>
    </citation>
    <scope>NUCLEOTIDE SEQUENCE [LARGE SCALE GENOMIC DNA]</scope>
    <source>
        <strain evidence="9">AB1-4</strain>
    </source>
</reference>
<dbReference type="InterPro" id="IPR027417">
    <property type="entry name" value="P-loop_NTPase"/>
</dbReference>
<organism evidence="9 10">
    <name type="scientific">Candidatus Endobugula sertula</name>
    <name type="common">Bugula neritina bacterial symbiont</name>
    <dbReference type="NCBI Taxonomy" id="62101"/>
    <lineage>
        <taxon>Bacteria</taxon>
        <taxon>Pseudomonadati</taxon>
        <taxon>Pseudomonadota</taxon>
        <taxon>Gammaproteobacteria</taxon>
        <taxon>Cellvibrionales</taxon>
        <taxon>Cellvibrionaceae</taxon>
        <taxon>Candidatus Endobugula</taxon>
    </lineage>
</organism>
<evidence type="ECO:0000256" key="4">
    <source>
        <dbReference type="ARBA" id="ARBA00022475"/>
    </source>
</evidence>
<dbReference type="InterPro" id="IPR003593">
    <property type="entry name" value="AAA+_ATPase"/>
</dbReference>
<dbReference type="GO" id="GO:0016887">
    <property type="term" value="F:ATP hydrolysis activity"/>
    <property type="evidence" value="ECO:0007669"/>
    <property type="project" value="InterPro"/>
</dbReference>
<evidence type="ECO:0000256" key="2">
    <source>
        <dbReference type="ARBA" id="ARBA00005417"/>
    </source>
</evidence>